<dbReference type="Proteomes" id="UP000092993">
    <property type="component" value="Unassembled WGS sequence"/>
</dbReference>
<dbReference type="AlphaFoldDB" id="A0A1C7LYI7"/>
<gene>
    <name evidence="2" type="ORF">A0H81_10839</name>
</gene>
<reference evidence="2 3" key="1">
    <citation type="submission" date="2016-03" db="EMBL/GenBank/DDBJ databases">
        <title>Whole genome sequencing of Grifola frondosa 9006-11.</title>
        <authorList>
            <person name="Min B."/>
            <person name="Park H."/>
            <person name="Kim J.-G."/>
            <person name="Cho H."/>
            <person name="Oh Y.-L."/>
            <person name="Kong W.-S."/>
            <person name="Choi I.-G."/>
        </authorList>
    </citation>
    <scope>NUCLEOTIDE SEQUENCE [LARGE SCALE GENOMIC DNA]</scope>
    <source>
        <strain evidence="2 3">9006-11</strain>
    </source>
</reference>
<evidence type="ECO:0000313" key="2">
    <source>
        <dbReference type="EMBL" id="OBZ69089.1"/>
    </source>
</evidence>
<name>A0A1C7LYI7_GRIFR</name>
<evidence type="ECO:0000313" key="3">
    <source>
        <dbReference type="Proteomes" id="UP000092993"/>
    </source>
</evidence>
<accession>A0A1C7LYI7</accession>
<dbReference type="EMBL" id="LUGG01000018">
    <property type="protein sequence ID" value="OBZ69089.1"/>
    <property type="molecule type" value="Genomic_DNA"/>
</dbReference>
<evidence type="ECO:0000256" key="1">
    <source>
        <dbReference type="SAM" id="MobiDB-lite"/>
    </source>
</evidence>
<sequence length="83" mass="9124">MSLLETLVNPHSGSACRSDQDSSSFQDPLRHLGSGRVIQVLRLRSQYNRCPGVVKRSSHLALASEVCCSSKRDSYGHHNELGT</sequence>
<comment type="caution">
    <text evidence="2">The sequence shown here is derived from an EMBL/GenBank/DDBJ whole genome shotgun (WGS) entry which is preliminary data.</text>
</comment>
<proteinExistence type="predicted"/>
<organism evidence="2 3">
    <name type="scientific">Grifola frondosa</name>
    <name type="common">Maitake</name>
    <name type="synonym">Polyporus frondosus</name>
    <dbReference type="NCBI Taxonomy" id="5627"/>
    <lineage>
        <taxon>Eukaryota</taxon>
        <taxon>Fungi</taxon>
        <taxon>Dikarya</taxon>
        <taxon>Basidiomycota</taxon>
        <taxon>Agaricomycotina</taxon>
        <taxon>Agaricomycetes</taxon>
        <taxon>Polyporales</taxon>
        <taxon>Grifolaceae</taxon>
        <taxon>Grifola</taxon>
    </lineage>
</organism>
<feature type="region of interest" description="Disordered" evidence="1">
    <location>
        <begin position="1"/>
        <end position="28"/>
    </location>
</feature>
<feature type="compositionally biased region" description="Polar residues" evidence="1">
    <location>
        <begin position="9"/>
        <end position="26"/>
    </location>
</feature>
<keyword evidence="3" id="KW-1185">Reference proteome</keyword>
<protein>
    <submittedName>
        <fullName evidence="2">Uncharacterized protein</fullName>
    </submittedName>
</protein>